<dbReference type="Proteomes" id="UP000652427">
    <property type="component" value="Unassembled WGS sequence"/>
</dbReference>
<evidence type="ECO:0008006" key="4">
    <source>
        <dbReference type="Google" id="ProtNLM"/>
    </source>
</evidence>
<gene>
    <name evidence="2" type="ORF">HUO14_07645</name>
</gene>
<evidence type="ECO:0000256" key="1">
    <source>
        <dbReference type="SAM" id="Phobius"/>
    </source>
</evidence>
<organism evidence="2 3">
    <name type="scientific">Parasphingorhabdus flavimaris</name>
    <dbReference type="NCBI Taxonomy" id="266812"/>
    <lineage>
        <taxon>Bacteria</taxon>
        <taxon>Pseudomonadati</taxon>
        <taxon>Pseudomonadota</taxon>
        <taxon>Alphaproteobacteria</taxon>
        <taxon>Sphingomonadales</taxon>
        <taxon>Sphingomonadaceae</taxon>
        <taxon>Parasphingorhabdus</taxon>
    </lineage>
</organism>
<accession>A0ABX2N246</accession>
<sequence length="84" mass="9626">MEGIIALLIPFGAFAVAGFAIWTGHQRKLIKMRGEFPASHDADSERMREELKYLKDRVAVLEQITTDGHSTRQLESEIEQLRDR</sequence>
<keyword evidence="1" id="KW-0812">Transmembrane</keyword>
<protein>
    <recommendedName>
        <fullName evidence="4">Phage shock protein B</fullName>
    </recommendedName>
</protein>
<feature type="transmembrane region" description="Helical" evidence="1">
    <location>
        <begin position="6"/>
        <end position="24"/>
    </location>
</feature>
<comment type="caution">
    <text evidence="2">The sequence shown here is derived from an EMBL/GenBank/DDBJ whole genome shotgun (WGS) entry which is preliminary data.</text>
</comment>
<keyword evidence="1" id="KW-1133">Transmembrane helix</keyword>
<evidence type="ECO:0000313" key="2">
    <source>
        <dbReference type="EMBL" id="NVD27771.1"/>
    </source>
</evidence>
<dbReference type="RefSeq" id="WP_176279258.1">
    <property type="nucleotide sequence ID" value="NZ_JABWMH010000002.1"/>
</dbReference>
<evidence type="ECO:0000313" key="3">
    <source>
        <dbReference type="Proteomes" id="UP000652427"/>
    </source>
</evidence>
<keyword evidence="1" id="KW-0472">Membrane</keyword>
<reference evidence="2 3" key="1">
    <citation type="submission" date="2020-06" db="EMBL/GenBank/DDBJ databases">
        <authorList>
            <person name="Kim S.-J."/>
            <person name="Park S.-J."/>
        </authorList>
    </citation>
    <scope>NUCLEOTIDE SEQUENCE [LARGE SCALE GENOMIC DNA]</scope>
    <source>
        <strain evidence="2 3">SW-151</strain>
    </source>
</reference>
<proteinExistence type="predicted"/>
<name>A0ABX2N246_9SPHN</name>
<keyword evidence="3" id="KW-1185">Reference proteome</keyword>
<dbReference type="EMBL" id="JABWMH010000002">
    <property type="protein sequence ID" value="NVD27771.1"/>
    <property type="molecule type" value="Genomic_DNA"/>
</dbReference>